<dbReference type="OrthoDB" id="9771883at2"/>
<comment type="catalytic activity">
    <reaction evidence="8">
        <text>a (3S)-3-hydroxyacyl-CoA + NAD(+) = a 3-oxoacyl-CoA + NADH + H(+)</text>
        <dbReference type="Rhea" id="RHEA:22432"/>
        <dbReference type="ChEBI" id="CHEBI:15378"/>
        <dbReference type="ChEBI" id="CHEBI:57318"/>
        <dbReference type="ChEBI" id="CHEBI:57540"/>
        <dbReference type="ChEBI" id="CHEBI:57945"/>
        <dbReference type="ChEBI" id="CHEBI:90726"/>
        <dbReference type="EC" id="1.1.1.35"/>
    </reaction>
</comment>
<dbReference type="AlphaFoldDB" id="A0A0B0I7S1"/>
<dbReference type="InterPro" id="IPR014748">
    <property type="entry name" value="Enoyl-CoA_hydra_C"/>
</dbReference>
<evidence type="ECO:0000259" key="9">
    <source>
        <dbReference type="Pfam" id="PF00725"/>
    </source>
</evidence>
<dbReference type="GO" id="GO:0016509">
    <property type="term" value="F:long-chain (3S)-3-hydroxyacyl-CoA dehydrogenase (NAD+) activity"/>
    <property type="evidence" value="ECO:0007669"/>
    <property type="project" value="TreeGrafter"/>
</dbReference>
<dbReference type="InterPro" id="IPR018376">
    <property type="entry name" value="Enoyl-CoA_hyd/isom_CS"/>
</dbReference>
<dbReference type="FunFam" id="3.40.50.720:FF:000009">
    <property type="entry name" value="Fatty oxidation complex, alpha subunit"/>
    <property type="match status" value="1"/>
</dbReference>
<organism evidence="12 13">
    <name type="scientific">Halalkalibacter okhensis</name>
    <dbReference type="NCBI Taxonomy" id="333138"/>
    <lineage>
        <taxon>Bacteria</taxon>
        <taxon>Bacillati</taxon>
        <taxon>Bacillota</taxon>
        <taxon>Bacilli</taxon>
        <taxon>Bacillales</taxon>
        <taxon>Bacillaceae</taxon>
        <taxon>Halalkalibacter</taxon>
    </lineage>
</organism>
<dbReference type="PANTHER" id="PTHR43612">
    <property type="entry name" value="TRIFUNCTIONAL ENZYME SUBUNIT ALPHA"/>
    <property type="match status" value="1"/>
</dbReference>
<dbReference type="SUPFAM" id="SSF51735">
    <property type="entry name" value="NAD(P)-binding Rossmann-fold domains"/>
    <property type="match status" value="1"/>
</dbReference>
<dbReference type="Gene3D" id="3.90.226.10">
    <property type="entry name" value="2-enoyl-CoA Hydratase, Chain A, domain 1"/>
    <property type="match status" value="1"/>
</dbReference>
<feature type="domain" description="Enoyl-CoA hydratase/isomerase" evidence="11">
    <location>
        <begin position="382"/>
        <end position="677"/>
    </location>
</feature>
<dbReference type="EMBL" id="JRJU01000037">
    <property type="protein sequence ID" value="KHF38518.1"/>
    <property type="molecule type" value="Genomic_DNA"/>
</dbReference>
<evidence type="ECO:0000313" key="12">
    <source>
        <dbReference type="EMBL" id="KHF38518.1"/>
    </source>
</evidence>
<dbReference type="GO" id="GO:0006635">
    <property type="term" value="P:fatty acid beta-oxidation"/>
    <property type="evidence" value="ECO:0007669"/>
    <property type="project" value="TreeGrafter"/>
</dbReference>
<keyword evidence="7" id="KW-0520">NAD</keyword>
<reference evidence="12 13" key="1">
    <citation type="submission" date="2014-09" db="EMBL/GenBank/DDBJ databases">
        <title>Genome sequencing and annotation of Bacillus Okhensis strain Kh10-101T.</title>
        <authorList>
            <person name="Prakash J.S."/>
        </authorList>
    </citation>
    <scope>NUCLEOTIDE SEQUENCE [LARGE SCALE GENOMIC DNA]</scope>
    <source>
        <strain evidence="13">Kh10-101T</strain>
    </source>
</reference>
<dbReference type="InterPro" id="IPR029045">
    <property type="entry name" value="ClpP/crotonase-like_dom_sf"/>
</dbReference>
<dbReference type="STRING" id="333138.LQ50_20835"/>
<evidence type="ECO:0000256" key="4">
    <source>
        <dbReference type="ARBA" id="ARBA00009463"/>
    </source>
</evidence>
<evidence type="ECO:0000256" key="3">
    <source>
        <dbReference type="ARBA" id="ARBA00008750"/>
    </source>
</evidence>
<comment type="similarity">
    <text evidence="4">Belongs to the 3-hydroxyacyl-CoA dehydrogenase family.</text>
</comment>
<dbReference type="Pfam" id="PF16113">
    <property type="entry name" value="ECH_2"/>
    <property type="match status" value="1"/>
</dbReference>
<dbReference type="InterPro" id="IPR006176">
    <property type="entry name" value="3-OHacyl-CoA_DH_NAD-bd"/>
</dbReference>
<evidence type="ECO:0000256" key="1">
    <source>
        <dbReference type="ARBA" id="ARBA00005086"/>
    </source>
</evidence>
<feature type="domain" description="3-hydroxyacyl-CoA dehydrogenase NAD binding" evidence="10">
    <location>
        <begin position="6"/>
        <end position="184"/>
    </location>
</feature>
<sequence>MTNSLKVGVIGAGNMGSGIAQKMAQEGLYVTLVDVTEKQVQRGISIISNTLNEGIERGIFSANDVSETLARVHATSDYEALKDADLVVEAVFEDEKVKGEVFAKLDKICDEKTIFATNTSGIYIRDLAKYTNRPDKFIGMHYFYHPAKNRLVEVIPHEGTSKETIETTLFIGKLHNKTCIVVKDSPGFAVNRYFSTFLTESIYLLDQGVANTATIDAAAKQGFEIGMGPFELMNVTGIPIALHVSEYMGQEVSEFYSPADLLRKQVELKQDWDLSGEIDESKFQTIKRHLYATIFGVAGAQVDEGVASIEDTDRGAKIGLRWNLGPFELMNKVGVQEACEMVKELNASRSGFHFPEVLRKQAEKGLPFEFKYVDVEVKNDIAYITINRPEAMNALNPVVVNQLEKAFEEAEKDPKVKGIAIQGAGKAFVAGADIKHFIECIQTNQVDKNVAFTRKGHELFRRFEMSEKLTIAVLDGLSLGGGSELALACQAIVATHQGSMGFPESGLGIYPGLGGMLRTNHHIGKELTKYYTFTGKTIPAKALKELGIVTELVDMKDTQAAIEKIVANGKFNKYGERDIPSSFEEFKQAFSDENVKRMLNGEKPEGIRNELAEKTLKILSNKGLIALETMNDLINKQTDLSIDEGIELELDGLVPIFKTEDALTGLIAVTNGKQPVFKTKLVGRA</sequence>
<feature type="domain" description="3-hydroxyacyl-CoA dehydrogenase C-terminal" evidence="9">
    <location>
        <begin position="187"/>
        <end position="269"/>
    </location>
</feature>
<dbReference type="Pfam" id="PF02737">
    <property type="entry name" value="3HCDH_N"/>
    <property type="match status" value="1"/>
</dbReference>
<dbReference type="PROSITE" id="PS00166">
    <property type="entry name" value="ENOYL_COA_HYDRATASE"/>
    <property type="match status" value="1"/>
</dbReference>
<proteinExistence type="inferred from homology"/>
<comment type="pathway">
    <text evidence="1">Lipid metabolism; butanoate metabolism.</text>
</comment>
<dbReference type="Gene3D" id="1.10.1040.50">
    <property type="match status" value="1"/>
</dbReference>
<dbReference type="Gene3D" id="3.40.50.720">
    <property type="entry name" value="NAD(P)-binding Rossmann-like Domain"/>
    <property type="match status" value="1"/>
</dbReference>
<dbReference type="SUPFAM" id="SSF48179">
    <property type="entry name" value="6-phosphogluconate dehydrogenase C-terminal domain-like"/>
    <property type="match status" value="2"/>
</dbReference>
<dbReference type="eggNOG" id="COG1024">
    <property type="taxonomic scope" value="Bacteria"/>
</dbReference>
<dbReference type="InterPro" id="IPR008927">
    <property type="entry name" value="6-PGluconate_DH-like_C_sf"/>
</dbReference>
<dbReference type="GO" id="GO:0070403">
    <property type="term" value="F:NAD+ binding"/>
    <property type="evidence" value="ECO:0007669"/>
    <property type="project" value="InterPro"/>
</dbReference>
<evidence type="ECO:0000256" key="5">
    <source>
        <dbReference type="ARBA" id="ARBA00012076"/>
    </source>
</evidence>
<evidence type="ECO:0000313" key="13">
    <source>
        <dbReference type="Proteomes" id="UP000030832"/>
    </source>
</evidence>
<dbReference type="GO" id="GO:0004300">
    <property type="term" value="F:enoyl-CoA hydratase activity"/>
    <property type="evidence" value="ECO:0007669"/>
    <property type="project" value="UniProtKB-EC"/>
</dbReference>
<dbReference type="CDD" id="cd06558">
    <property type="entry name" value="crotonase-like"/>
    <property type="match status" value="1"/>
</dbReference>
<keyword evidence="13" id="KW-1185">Reference proteome</keyword>
<dbReference type="InterPro" id="IPR045004">
    <property type="entry name" value="ECH_dom"/>
</dbReference>
<evidence type="ECO:0000259" key="10">
    <source>
        <dbReference type="Pfam" id="PF02737"/>
    </source>
</evidence>
<comment type="similarity">
    <text evidence="3">In the N-terminal section; belongs to the enoyl-CoA hydratase/isomerase family.</text>
</comment>
<dbReference type="eggNOG" id="COG1250">
    <property type="taxonomic scope" value="Bacteria"/>
</dbReference>
<comment type="caution">
    <text evidence="12">The sequence shown here is derived from an EMBL/GenBank/DDBJ whole genome shotgun (WGS) entry which is preliminary data.</text>
</comment>
<accession>A0A0B0I7S1</accession>
<protein>
    <recommendedName>
        <fullName evidence="5">enoyl-CoA hydratase</fullName>
        <ecNumber evidence="5">4.2.1.17</ecNumber>
    </recommendedName>
</protein>
<comment type="similarity">
    <text evidence="2">Belongs to the enoyl-CoA hydratase/isomerase family.</text>
</comment>
<gene>
    <name evidence="12" type="ORF">LQ50_20835</name>
</gene>
<dbReference type="EC" id="4.2.1.17" evidence="5"/>
<evidence type="ECO:0000256" key="2">
    <source>
        <dbReference type="ARBA" id="ARBA00005254"/>
    </source>
</evidence>
<name>A0A0B0I7S1_9BACI</name>
<dbReference type="Gene3D" id="1.10.12.10">
    <property type="entry name" value="Lyase 2-enoyl-coa Hydratase, Chain A, domain 2"/>
    <property type="match status" value="1"/>
</dbReference>
<evidence type="ECO:0000256" key="6">
    <source>
        <dbReference type="ARBA" id="ARBA00023002"/>
    </source>
</evidence>
<dbReference type="InterPro" id="IPR036291">
    <property type="entry name" value="NAD(P)-bd_dom_sf"/>
</dbReference>
<evidence type="ECO:0000256" key="7">
    <source>
        <dbReference type="ARBA" id="ARBA00023027"/>
    </source>
</evidence>
<dbReference type="SUPFAM" id="SSF52096">
    <property type="entry name" value="ClpP/crotonase"/>
    <property type="match status" value="1"/>
</dbReference>
<dbReference type="Pfam" id="PF00725">
    <property type="entry name" value="3HCDH"/>
    <property type="match status" value="1"/>
</dbReference>
<dbReference type="InterPro" id="IPR050136">
    <property type="entry name" value="FA_oxidation_alpha_subunit"/>
</dbReference>
<evidence type="ECO:0000256" key="8">
    <source>
        <dbReference type="ARBA" id="ARBA00049556"/>
    </source>
</evidence>
<dbReference type="InterPro" id="IPR006108">
    <property type="entry name" value="3HC_DH_C"/>
</dbReference>
<dbReference type="PANTHER" id="PTHR43612:SF3">
    <property type="entry name" value="TRIFUNCTIONAL ENZYME SUBUNIT ALPHA, MITOCHONDRIAL"/>
    <property type="match status" value="1"/>
</dbReference>
<evidence type="ECO:0000259" key="11">
    <source>
        <dbReference type="Pfam" id="PF16113"/>
    </source>
</evidence>
<dbReference type="Proteomes" id="UP000030832">
    <property type="component" value="Unassembled WGS sequence"/>
</dbReference>
<keyword evidence="6" id="KW-0560">Oxidoreductase</keyword>